<dbReference type="Proteomes" id="UP000005426">
    <property type="component" value="Unassembled WGS sequence"/>
</dbReference>
<feature type="compositionally biased region" description="Basic and acidic residues" evidence="1">
    <location>
        <begin position="50"/>
        <end position="61"/>
    </location>
</feature>
<evidence type="ECO:0000313" key="2">
    <source>
        <dbReference type="EMBL" id="EHK45130.1"/>
    </source>
</evidence>
<reference evidence="2 3" key="1">
    <citation type="journal article" date="2011" name="Genome Biol.">
        <title>Comparative genome sequence analysis underscores mycoparasitism as the ancestral life style of Trichoderma.</title>
        <authorList>
            <person name="Kubicek C.P."/>
            <person name="Herrera-Estrella A."/>
            <person name="Seidl-Seiboth V."/>
            <person name="Martinez D.A."/>
            <person name="Druzhinina I.S."/>
            <person name="Thon M."/>
            <person name="Zeilinger S."/>
            <person name="Casas-Flores S."/>
            <person name="Horwitz B.A."/>
            <person name="Mukherjee P.K."/>
            <person name="Mukherjee M."/>
            <person name="Kredics L."/>
            <person name="Alcaraz L.D."/>
            <person name="Aerts A."/>
            <person name="Antal Z."/>
            <person name="Atanasova L."/>
            <person name="Cervantes-Badillo M.G."/>
            <person name="Challacombe J."/>
            <person name="Chertkov O."/>
            <person name="McCluskey K."/>
            <person name="Coulpier F."/>
            <person name="Deshpande N."/>
            <person name="von Doehren H."/>
            <person name="Ebbole D.J."/>
            <person name="Esquivel-Naranjo E.U."/>
            <person name="Fekete E."/>
            <person name="Flipphi M."/>
            <person name="Glaser F."/>
            <person name="Gomez-Rodriguez E.Y."/>
            <person name="Gruber S."/>
            <person name="Han C."/>
            <person name="Henrissat B."/>
            <person name="Hermosa R."/>
            <person name="Hernandez-Onate M."/>
            <person name="Karaffa L."/>
            <person name="Kosti I."/>
            <person name="Le Crom S."/>
            <person name="Lindquist E."/>
            <person name="Lucas S."/>
            <person name="Luebeck M."/>
            <person name="Luebeck P.S."/>
            <person name="Margeot A."/>
            <person name="Metz B."/>
            <person name="Misra M."/>
            <person name="Nevalainen H."/>
            <person name="Omann M."/>
            <person name="Packer N."/>
            <person name="Perrone G."/>
            <person name="Uresti-Rivera E.E."/>
            <person name="Salamov A."/>
            <person name="Schmoll M."/>
            <person name="Seiboth B."/>
            <person name="Shapiro H."/>
            <person name="Sukno S."/>
            <person name="Tamayo-Ramos J.A."/>
            <person name="Tisch D."/>
            <person name="Wiest A."/>
            <person name="Wilkinson H.H."/>
            <person name="Zhang M."/>
            <person name="Coutinho P.M."/>
            <person name="Kenerley C.M."/>
            <person name="Monte E."/>
            <person name="Baker S.E."/>
            <person name="Grigoriev I.V."/>
        </authorList>
    </citation>
    <scope>NUCLEOTIDE SEQUENCE [LARGE SCALE GENOMIC DNA]</scope>
    <source>
        <strain evidence="3">ATCC 20476 / IMI 206040</strain>
    </source>
</reference>
<feature type="compositionally biased region" description="Basic and acidic residues" evidence="1">
    <location>
        <begin position="309"/>
        <end position="325"/>
    </location>
</feature>
<dbReference type="HOGENOM" id="CLU_434784_0_0_1"/>
<dbReference type="OMA" id="YALECRL"/>
<dbReference type="KEGG" id="tatv:25782759"/>
<evidence type="ECO:0000256" key="1">
    <source>
        <dbReference type="SAM" id="MobiDB-lite"/>
    </source>
</evidence>
<feature type="region of interest" description="Disordered" evidence="1">
    <location>
        <begin position="257"/>
        <end position="382"/>
    </location>
</feature>
<name>G9NVW2_HYPAI</name>
<gene>
    <name evidence="2" type="ORF">TRIATDRAFT_308675</name>
</gene>
<feature type="compositionally biased region" description="Basic and acidic residues" evidence="1">
    <location>
        <begin position="262"/>
        <end position="284"/>
    </location>
</feature>
<dbReference type="OrthoDB" id="4755921at2759"/>
<feature type="compositionally biased region" description="Polar residues" evidence="1">
    <location>
        <begin position="293"/>
        <end position="302"/>
    </location>
</feature>
<feature type="region of interest" description="Disordered" evidence="1">
    <location>
        <begin position="50"/>
        <end position="73"/>
    </location>
</feature>
<sequence>MPIQAAASRYKRAYHPPVNYENAAPRSEARTKPSGAPYAYQQLKKFNDLHALRNPDWRTRPSDNSSSAVDDGEHDVAEAAGAGKQRVGMDASPPSAVQGVQQTISSSQEGAAASSTLRYSQKDIFAISSGMEPKILKALEEERPIQYQVLKQLPLSSARDYPLQLFEVAPLGSISGYSTKSIVDIRPLRGNLEQKRQGVSHNSQDEQLTAALRAADTTPRKVRAQVYQAHGPYATSNEPRSRKGFSETHGIYALQSPTAHVHTNERQPAKSDPPANDKDRDEAFQRFLKKLRQNSNVSQGIKTQKRHRTDSGYEDSFKGSPRENPIETSSQSRRAQGANPHKKTTSEHSNNGHARKFENHSQKEGSSGSVASGAFPNEPIKFQNFNPKAREFLSFTIRRDASSDSRFEEEDLEPFRPFATPFAGKDGRTNVTSLAELTCLADIASVHPPPPPPYGTMPFATANGATDPLTLNNPMATRLIPVPADHFGGSLQAPAIALQPLSLVNPAMLQTQPVLQPLPGNMLGYTAPQLINPSFPITNSSANPYLSMPSGQLPLIGGAASHPPQSQPQPVPKPRRPDPSDQQAYEEWIEWRKANQPGYAHECRMRQQRRAQRSTDNRASGRGAVGHRN</sequence>
<protein>
    <submittedName>
        <fullName evidence="2">Uncharacterized protein</fullName>
    </submittedName>
</protein>
<dbReference type="AlphaFoldDB" id="G9NVW2"/>
<comment type="caution">
    <text evidence="2">The sequence shown here is derived from an EMBL/GenBank/DDBJ whole genome shotgun (WGS) entry which is preliminary data.</text>
</comment>
<dbReference type="EMBL" id="ABDG02000024">
    <property type="protein sequence ID" value="EHK45130.1"/>
    <property type="molecule type" value="Genomic_DNA"/>
</dbReference>
<feature type="region of interest" description="Disordered" evidence="1">
    <location>
        <begin position="1"/>
        <end position="38"/>
    </location>
</feature>
<proteinExistence type="predicted"/>
<accession>G9NVW2</accession>
<dbReference type="eggNOG" id="ENOG502T4A5">
    <property type="taxonomic scope" value="Eukaryota"/>
</dbReference>
<organism evidence="2 3">
    <name type="scientific">Hypocrea atroviridis (strain ATCC 20476 / IMI 206040)</name>
    <name type="common">Trichoderma atroviride</name>
    <dbReference type="NCBI Taxonomy" id="452589"/>
    <lineage>
        <taxon>Eukaryota</taxon>
        <taxon>Fungi</taxon>
        <taxon>Dikarya</taxon>
        <taxon>Ascomycota</taxon>
        <taxon>Pezizomycotina</taxon>
        <taxon>Sordariomycetes</taxon>
        <taxon>Hypocreomycetidae</taxon>
        <taxon>Hypocreales</taxon>
        <taxon>Hypocreaceae</taxon>
        <taxon>Trichoderma</taxon>
    </lineage>
</organism>
<keyword evidence="3" id="KW-1185">Reference proteome</keyword>
<evidence type="ECO:0000313" key="3">
    <source>
        <dbReference type="Proteomes" id="UP000005426"/>
    </source>
</evidence>
<dbReference type="GeneID" id="25782759"/>
<feature type="region of interest" description="Disordered" evidence="1">
    <location>
        <begin position="548"/>
        <end position="629"/>
    </location>
</feature>